<protein>
    <recommendedName>
        <fullName evidence="6">Secreted protein</fullName>
    </recommendedName>
</protein>
<gene>
    <name evidence="4" type="ORF">FB45DRAFT_906161</name>
    <name evidence="3" type="ORF">FB45DRAFT_934311</name>
    <name evidence="2" type="ORF">FB45DRAFT_944535</name>
</gene>
<keyword evidence="1" id="KW-0732">Signal</keyword>
<evidence type="ECO:0000313" key="4">
    <source>
        <dbReference type="EMBL" id="KAJ7636228.1"/>
    </source>
</evidence>
<keyword evidence="5" id="KW-1185">Reference proteome</keyword>
<evidence type="ECO:0000313" key="3">
    <source>
        <dbReference type="EMBL" id="KAJ7616473.1"/>
    </source>
</evidence>
<comment type="caution">
    <text evidence="3">The sequence shown here is derived from an EMBL/GenBank/DDBJ whole genome shotgun (WGS) entry which is preliminary data.</text>
</comment>
<proteinExistence type="predicted"/>
<name>A0AAD7BC66_9AGAR</name>
<evidence type="ECO:0000313" key="5">
    <source>
        <dbReference type="Proteomes" id="UP001221142"/>
    </source>
</evidence>
<dbReference type="AlphaFoldDB" id="A0AAD7BC66"/>
<reference evidence="3" key="1">
    <citation type="submission" date="2023-03" db="EMBL/GenBank/DDBJ databases">
        <title>Massive genome expansion in bonnet fungi (Mycena s.s.) driven by repeated elements and novel gene families across ecological guilds.</title>
        <authorList>
            <consortium name="Lawrence Berkeley National Laboratory"/>
            <person name="Harder C.B."/>
            <person name="Miyauchi S."/>
            <person name="Viragh M."/>
            <person name="Kuo A."/>
            <person name="Thoen E."/>
            <person name="Andreopoulos B."/>
            <person name="Lu D."/>
            <person name="Skrede I."/>
            <person name="Drula E."/>
            <person name="Henrissat B."/>
            <person name="Morin E."/>
            <person name="Kohler A."/>
            <person name="Barry K."/>
            <person name="LaButti K."/>
            <person name="Morin E."/>
            <person name="Salamov A."/>
            <person name="Lipzen A."/>
            <person name="Mereny Z."/>
            <person name="Hegedus B."/>
            <person name="Baldrian P."/>
            <person name="Stursova M."/>
            <person name="Weitz H."/>
            <person name="Taylor A."/>
            <person name="Grigoriev I.V."/>
            <person name="Nagy L.G."/>
            <person name="Martin F."/>
            <person name="Kauserud H."/>
        </authorList>
    </citation>
    <scope>NUCLEOTIDE SEQUENCE</scope>
    <source>
        <strain evidence="3">9284</strain>
    </source>
</reference>
<evidence type="ECO:0008006" key="6">
    <source>
        <dbReference type="Google" id="ProtNLM"/>
    </source>
</evidence>
<sequence>MSHIHLFILLCLDSALTATHMFLPTSLSTTGHGGGCWLVALGSLLLDWASAAGNAALLSFISLGPLNLGFEYPSSNNERRLHFLAIPS</sequence>
<dbReference type="EMBL" id="JARKIF010000040">
    <property type="protein sequence ID" value="KAJ7609473.1"/>
    <property type="molecule type" value="Genomic_DNA"/>
</dbReference>
<evidence type="ECO:0000313" key="2">
    <source>
        <dbReference type="EMBL" id="KAJ7609473.1"/>
    </source>
</evidence>
<dbReference type="Proteomes" id="UP001221142">
    <property type="component" value="Unassembled WGS sequence"/>
</dbReference>
<feature type="signal peptide" evidence="1">
    <location>
        <begin position="1"/>
        <end position="17"/>
    </location>
</feature>
<evidence type="ECO:0000256" key="1">
    <source>
        <dbReference type="SAM" id="SignalP"/>
    </source>
</evidence>
<organism evidence="3 5">
    <name type="scientific">Roridomyces roridus</name>
    <dbReference type="NCBI Taxonomy" id="1738132"/>
    <lineage>
        <taxon>Eukaryota</taxon>
        <taxon>Fungi</taxon>
        <taxon>Dikarya</taxon>
        <taxon>Basidiomycota</taxon>
        <taxon>Agaricomycotina</taxon>
        <taxon>Agaricomycetes</taxon>
        <taxon>Agaricomycetidae</taxon>
        <taxon>Agaricales</taxon>
        <taxon>Marasmiineae</taxon>
        <taxon>Mycenaceae</taxon>
        <taxon>Roridomyces</taxon>
    </lineage>
</organism>
<dbReference type="EMBL" id="JARKIF010000006">
    <property type="protein sequence ID" value="KAJ7636228.1"/>
    <property type="molecule type" value="Genomic_DNA"/>
</dbReference>
<feature type="chain" id="PRO_5042441862" description="Secreted protein" evidence="1">
    <location>
        <begin position="18"/>
        <end position="88"/>
    </location>
</feature>
<dbReference type="EMBL" id="JARKIF010000022">
    <property type="protein sequence ID" value="KAJ7616473.1"/>
    <property type="molecule type" value="Genomic_DNA"/>
</dbReference>
<accession>A0AAD7BC66</accession>